<keyword evidence="2" id="KW-0521">NADP</keyword>
<evidence type="ECO:0000256" key="1">
    <source>
        <dbReference type="ARBA" id="ARBA00006328"/>
    </source>
</evidence>
<protein>
    <recommendedName>
        <fullName evidence="3">NmrA-like domain-containing protein</fullName>
    </recommendedName>
</protein>
<organism evidence="4 5">
    <name type="scientific">Colletotrichum tanaceti</name>
    <dbReference type="NCBI Taxonomy" id="1306861"/>
    <lineage>
        <taxon>Eukaryota</taxon>
        <taxon>Fungi</taxon>
        <taxon>Dikarya</taxon>
        <taxon>Ascomycota</taxon>
        <taxon>Pezizomycotina</taxon>
        <taxon>Sordariomycetes</taxon>
        <taxon>Hypocreomycetidae</taxon>
        <taxon>Glomerellales</taxon>
        <taxon>Glomerellaceae</taxon>
        <taxon>Colletotrichum</taxon>
        <taxon>Colletotrichum destructivum species complex</taxon>
    </lineage>
</organism>
<comment type="similarity">
    <text evidence="1">Belongs to the NmrA-type oxidoreductase family.</text>
</comment>
<dbReference type="Gene3D" id="3.40.50.720">
    <property type="entry name" value="NAD(P)-binding Rossmann-like Domain"/>
    <property type="match status" value="1"/>
</dbReference>
<gene>
    <name evidence="4" type="ORF">CTA1_5948</name>
</gene>
<feature type="domain" description="NmrA-like" evidence="3">
    <location>
        <begin position="12"/>
        <end position="104"/>
    </location>
</feature>
<comment type="caution">
    <text evidence="4">The sequence shown here is derived from an EMBL/GenBank/DDBJ whole genome shotgun (WGS) entry which is preliminary data.</text>
</comment>
<dbReference type="Proteomes" id="UP000310108">
    <property type="component" value="Unassembled WGS sequence"/>
</dbReference>
<dbReference type="PANTHER" id="PTHR42748">
    <property type="entry name" value="NITROGEN METABOLITE REPRESSION PROTEIN NMRA FAMILY MEMBER"/>
    <property type="match status" value="1"/>
</dbReference>
<evidence type="ECO:0000259" key="3">
    <source>
        <dbReference type="Pfam" id="PF05368"/>
    </source>
</evidence>
<dbReference type="SUPFAM" id="SSF51735">
    <property type="entry name" value="NAD(P)-binding Rossmann-fold domains"/>
    <property type="match status" value="1"/>
</dbReference>
<keyword evidence="5" id="KW-1185">Reference proteome</keyword>
<sequence length="174" mass="19508">MTVSSRAVMTPRVEDGVVTWRVPLGDGAVPHVALDDCEHYVRWLFDHPDRSDGMNLEVAIDHIPYAALASAFQKVTGQPAQYIDVPADVYFENNGISAEPAGYNADLADPATMSFKENFSRFWTMWSHSAGKKGVITRDYALLDEIHPDRIKTAEEFFERGGAEATGWWSRWSL</sequence>
<dbReference type="OrthoDB" id="300709at2759"/>
<dbReference type="GO" id="GO:0005634">
    <property type="term" value="C:nucleus"/>
    <property type="evidence" value="ECO:0007669"/>
    <property type="project" value="TreeGrafter"/>
</dbReference>
<reference evidence="4 5" key="1">
    <citation type="journal article" date="2019" name="PLoS ONE">
        <title>Comparative genome analysis indicates high evolutionary potential of pathogenicity genes in Colletotrichum tanaceti.</title>
        <authorList>
            <person name="Lelwala R.V."/>
            <person name="Korhonen P.K."/>
            <person name="Young N.D."/>
            <person name="Scott J.B."/>
            <person name="Ades P.A."/>
            <person name="Gasser R.B."/>
            <person name="Taylor P.W.J."/>
        </authorList>
    </citation>
    <scope>NUCLEOTIDE SEQUENCE [LARGE SCALE GENOMIC DNA]</scope>
    <source>
        <strain evidence="4">BRIP57314</strain>
    </source>
</reference>
<evidence type="ECO:0000256" key="2">
    <source>
        <dbReference type="ARBA" id="ARBA00022857"/>
    </source>
</evidence>
<dbReference type="PANTHER" id="PTHR42748:SF14">
    <property type="entry name" value="SNOAL-LIKE DOMAIN-CONTAINING PROTEIN"/>
    <property type="match status" value="1"/>
</dbReference>
<dbReference type="InterPro" id="IPR051164">
    <property type="entry name" value="NmrA-like_oxidored"/>
</dbReference>
<evidence type="ECO:0000313" key="4">
    <source>
        <dbReference type="EMBL" id="TKW52882.1"/>
    </source>
</evidence>
<proteinExistence type="inferred from homology"/>
<dbReference type="EMBL" id="PJEX01000217">
    <property type="protein sequence ID" value="TKW52882.1"/>
    <property type="molecule type" value="Genomic_DNA"/>
</dbReference>
<evidence type="ECO:0000313" key="5">
    <source>
        <dbReference type="Proteomes" id="UP000310108"/>
    </source>
</evidence>
<dbReference type="Pfam" id="PF05368">
    <property type="entry name" value="NmrA"/>
    <property type="match status" value="1"/>
</dbReference>
<accession>A0A4U6XCP8</accession>
<dbReference type="AlphaFoldDB" id="A0A4U6XCP8"/>
<dbReference type="InterPro" id="IPR008030">
    <property type="entry name" value="NmrA-like"/>
</dbReference>
<name>A0A4U6XCP8_9PEZI</name>
<dbReference type="InterPro" id="IPR036291">
    <property type="entry name" value="NAD(P)-bd_dom_sf"/>
</dbReference>
<dbReference type="STRING" id="1306861.A0A4U6XCP8"/>